<sequence>MTLCSENEMRNLIAKLERGDGDRDAIETYLSSHPDDPRLHFMLGSVLVEQGDAIAAHGALERAVVLAPEFHIARYQLGFFELTSGEADRALSTWGPLLRLSDENYLRKFVEGFTFLIRDEFPAAVVKLREGVALNRENEAVNDDIRLLVSQVEKLAQTHAPTNMADEGDKGDTDQSATSVLLGQFGASRTQH</sequence>
<reference evidence="1 2" key="1">
    <citation type="submission" date="2015-06" db="EMBL/GenBank/DDBJ databases">
        <authorList>
            <person name="Kim K.M."/>
        </authorList>
    </citation>
    <scope>NUCLEOTIDE SEQUENCE [LARGE SCALE GENOMIC DNA]</scope>
    <source>
        <strain evidence="1 2">KCTC 22370</strain>
    </source>
</reference>
<dbReference type="KEGG" id="amx:AM2010_1916"/>
<dbReference type="EMBL" id="CP011805">
    <property type="protein sequence ID" value="AKM07978.1"/>
    <property type="molecule type" value="Genomic_DNA"/>
</dbReference>
<protein>
    <submittedName>
        <fullName evidence="1">Uncharacterized protein</fullName>
    </submittedName>
</protein>
<dbReference type="Proteomes" id="UP000037643">
    <property type="component" value="Chromosome"/>
</dbReference>
<dbReference type="AlphaFoldDB" id="A0A0G3XC45"/>
<proteinExistence type="predicted"/>
<gene>
    <name evidence="1" type="ORF">AM2010_1916</name>
</gene>
<accession>A0A0G3XC45</accession>
<dbReference type="SUPFAM" id="SSF48452">
    <property type="entry name" value="TPR-like"/>
    <property type="match status" value="1"/>
</dbReference>
<dbReference type="InterPro" id="IPR011990">
    <property type="entry name" value="TPR-like_helical_dom_sf"/>
</dbReference>
<dbReference type="STRING" id="543877.AM2010_1916"/>
<organism evidence="1 2">
    <name type="scientific">Pelagerythrobacter marensis</name>
    <dbReference type="NCBI Taxonomy" id="543877"/>
    <lineage>
        <taxon>Bacteria</taxon>
        <taxon>Pseudomonadati</taxon>
        <taxon>Pseudomonadota</taxon>
        <taxon>Alphaproteobacteria</taxon>
        <taxon>Sphingomonadales</taxon>
        <taxon>Erythrobacteraceae</taxon>
        <taxon>Pelagerythrobacter</taxon>
    </lineage>
</organism>
<evidence type="ECO:0000313" key="1">
    <source>
        <dbReference type="EMBL" id="AKM07978.1"/>
    </source>
</evidence>
<dbReference type="PATRIC" id="fig|543877.4.peg.1945"/>
<dbReference type="Gene3D" id="1.25.40.10">
    <property type="entry name" value="Tetratricopeptide repeat domain"/>
    <property type="match status" value="1"/>
</dbReference>
<keyword evidence="2" id="KW-1185">Reference proteome</keyword>
<name>A0A0G3XC45_9SPHN</name>
<evidence type="ECO:0000313" key="2">
    <source>
        <dbReference type="Proteomes" id="UP000037643"/>
    </source>
</evidence>